<keyword evidence="1" id="KW-0812">Transmembrane</keyword>
<keyword evidence="1" id="KW-1133">Transmembrane helix</keyword>
<dbReference type="RefSeq" id="WP_155109527.1">
    <property type="nucleotide sequence ID" value="NZ_WMJZ01000027.1"/>
</dbReference>
<feature type="transmembrane region" description="Helical" evidence="1">
    <location>
        <begin position="43"/>
        <end position="64"/>
    </location>
</feature>
<proteinExistence type="predicted"/>
<dbReference type="EMBL" id="WMJZ01000027">
    <property type="protein sequence ID" value="MTH48009.1"/>
    <property type="molecule type" value="Genomic_DNA"/>
</dbReference>
<feature type="transmembrane region" description="Helical" evidence="1">
    <location>
        <begin position="209"/>
        <end position="230"/>
    </location>
</feature>
<dbReference type="OrthoDB" id="6628973at2"/>
<feature type="transmembrane region" description="Helical" evidence="1">
    <location>
        <begin position="184"/>
        <end position="203"/>
    </location>
</feature>
<comment type="caution">
    <text evidence="2">The sequence shown here is derived from an EMBL/GenBank/DDBJ whole genome shotgun (WGS) entry which is preliminary data.</text>
</comment>
<evidence type="ECO:0000256" key="1">
    <source>
        <dbReference type="SAM" id="Phobius"/>
    </source>
</evidence>
<evidence type="ECO:0000313" key="2">
    <source>
        <dbReference type="EMBL" id="MTH48009.1"/>
    </source>
</evidence>
<evidence type="ECO:0000313" key="3">
    <source>
        <dbReference type="Proteomes" id="UP000477739"/>
    </source>
</evidence>
<keyword evidence="1" id="KW-0472">Membrane</keyword>
<organism evidence="2 3">
    <name type="scientific">Intestinirhabdus alba</name>
    <dbReference type="NCBI Taxonomy" id="2899544"/>
    <lineage>
        <taxon>Bacteria</taxon>
        <taxon>Pseudomonadati</taxon>
        <taxon>Pseudomonadota</taxon>
        <taxon>Gammaproteobacteria</taxon>
        <taxon>Enterobacterales</taxon>
        <taxon>Enterobacteriaceae</taxon>
        <taxon>Intestinirhabdus</taxon>
    </lineage>
</organism>
<dbReference type="Proteomes" id="UP000477739">
    <property type="component" value="Unassembled WGS sequence"/>
</dbReference>
<dbReference type="AlphaFoldDB" id="A0A6L6INC8"/>
<accession>A0A6L6INC8</accession>
<reference evidence="2 3" key="1">
    <citation type="submission" date="2019-11" db="EMBL/GenBank/DDBJ databases">
        <title>Escherichia alba sp. nov. isolated from the gut of plastic-eating superworms Zophobas atratus.</title>
        <authorList>
            <person name="Yang Y."/>
        </authorList>
    </citation>
    <scope>NUCLEOTIDE SEQUENCE [LARGE SCALE GENOMIC DNA]</scope>
    <source>
        <strain evidence="3">BIT-B35</strain>
    </source>
</reference>
<gene>
    <name evidence="2" type="ORF">GJV78_17390</name>
</gene>
<name>A0A6L6INC8_9ENTR</name>
<feature type="transmembrane region" description="Helical" evidence="1">
    <location>
        <begin position="19"/>
        <end position="37"/>
    </location>
</feature>
<keyword evidence="3" id="KW-1185">Reference proteome</keyword>
<sequence>MSDFYLHEGNRYIVKSQKIMKIGLGAIFATIGIWSLIHNEYSQRGIIVCVLFCIFAGLMFASLTTKMVFDLDKRVFYVQNGSRKPRFTQPLSNYTGLELIRLSRFFGLLRNSILNVTFEDGGKTVKMAIRQFGPGNRAPQAMIEETEAFLGIRTQEAHDVKAPGEAPPGAGRLVYRPWSLKSPLVVFIIGAALLAGTFIWAQVNDMTLITLTVPLLCGVAVTAYGLFYLWKNGETLIFDAASGRVVRKLALLPEKELCRFSEIHAISTVGEMRVFEYVLTRKSENGGGDITISDSFASNKIKADRQAFEAHILPVIASMLALKAP</sequence>
<protein>
    <submittedName>
        <fullName evidence="2">Uncharacterized protein</fullName>
    </submittedName>
</protein>